<gene>
    <name evidence="2" type="ORF">CHUV0807_2492</name>
</gene>
<dbReference type="Pfam" id="PF01584">
    <property type="entry name" value="CheW"/>
    <property type="match status" value="1"/>
</dbReference>
<organism evidence="2 3">
    <name type="scientific">Cardiobacterium hominis</name>
    <dbReference type="NCBI Taxonomy" id="2718"/>
    <lineage>
        <taxon>Bacteria</taxon>
        <taxon>Pseudomonadati</taxon>
        <taxon>Pseudomonadota</taxon>
        <taxon>Gammaproteobacteria</taxon>
        <taxon>Cardiobacteriales</taxon>
        <taxon>Cardiobacteriaceae</taxon>
        <taxon>Cardiobacterium</taxon>
    </lineage>
</organism>
<dbReference type="PANTHER" id="PTHR22617:SF23">
    <property type="entry name" value="CHEMOTAXIS PROTEIN CHEW"/>
    <property type="match status" value="1"/>
</dbReference>
<dbReference type="PROSITE" id="PS50851">
    <property type="entry name" value="CHEW"/>
    <property type="match status" value="1"/>
</dbReference>
<dbReference type="AlphaFoldDB" id="A0A1C3H7E8"/>
<feature type="domain" description="CheW-like" evidence="1">
    <location>
        <begin position="38"/>
        <end position="178"/>
    </location>
</feature>
<dbReference type="SUPFAM" id="SSF50341">
    <property type="entry name" value="CheW-like"/>
    <property type="match status" value="1"/>
</dbReference>
<dbReference type="InterPro" id="IPR039315">
    <property type="entry name" value="CheW"/>
</dbReference>
<dbReference type="Gene3D" id="2.40.50.180">
    <property type="entry name" value="CheA-289, Domain 4"/>
    <property type="match status" value="1"/>
</dbReference>
<dbReference type="EMBL" id="FKLO01000083">
    <property type="protein sequence ID" value="SAM72601.1"/>
    <property type="molecule type" value="Genomic_DNA"/>
</dbReference>
<protein>
    <recommendedName>
        <fullName evidence="1">CheW-like domain-containing protein</fullName>
    </recommendedName>
</protein>
<dbReference type="Gene3D" id="2.30.30.40">
    <property type="entry name" value="SH3 Domains"/>
    <property type="match status" value="1"/>
</dbReference>
<dbReference type="GO" id="GO:0006935">
    <property type="term" value="P:chemotaxis"/>
    <property type="evidence" value="ECO:0007669"/>
    <property type="project" value="InterPro"/>
</dbReference>
<dbReference type="SMART" id="SM00260">
    <property type="entry name" value="CheW"/>
    <property type="match status" value="1"/>
</dbReference>
<dbReference type="PANTHER" id="PTHR22617">
    <property type="entry name" value="CHEMOTAXIS SENSOR HISTIDINE KINASE-RELATED"/>
    <property type="match status" value="1"/>
</dbReference>
<proteinExistence type="predicted"/>
<dbReference type="InterPro" id="IPR002545">
    <property type="entry name" value="CheW-lke_dom"/>
</dbReference>
<accession>A0A1C3H7E8</accession>
<evidence type="ECO:0000313" key="2">
    <source>
        <dbReference type="EMBL" id="SAM72601.1"/>
    </source>
</evidence>
<dbReference type="RefSeq" id="WP_079542302.1">
    <property type="nucleotide sequence ID" value="NZ_CP171111.1"/>
</dbReference>
<evidence type="ECO:0000313" key="3">
    <source>
        <dbReference type="Proteomes" id="UP000190837"/>
    </source>
</evidence>
<reference evidence="3" key="1">
    <citation type="submission" date="2016-04" db="EMBL/GenBank/DDBJ databases">
        <authorList>
            <person name="Tagini F."/>
        </authorList>
    </citation>
    <scope>NUCLEOTIDE SEQUENCE [LARGE SCALE GENOMIC DNA]</scope>
    <source>
        <strain evidence="3">CHUV0807</strain>
    </source>
</reference>
<evidence type="ECO:0000259" key="1">
    <source>
        <dbReference type="PROSITE" id="PS50851"/>
    </source>
</evidence>
<dbReference type="Proteomes" id="UP000190837">
    <property type="component" value="Unassembled WGS sequence"/>
</dbReference>
<sequence length="178" mass="19812">MNSENTKTTELTPFAVLCDYIEKAEARKQVVDTYQGIGESYLAFTAGNKYYLLDMKAVQEVSTNIQDITPLPFTPGWLLGLAGIRGEVFSVVDFKRFVDPTLAPQSIKSRSGFIVLHNEGQGYILKVDSIQGLRSCEVSSYQSSRGWLDGQAAMDGLQWLRIDLKSLVTDTSFIQNVQ</sequence>
<dbReference type="GO" id="GO:0007165">
    <property type="term" value="P:signal transduction"/>
    <property type="evidence" value="ECO:0007669"/>
    <property type="project" value="InterPro"/>
</dbReference>
<dbReference type="GO" id="GO:0005829">
    <property type="term" value="C:cytosol"/>
    <property type="evidence" value="ECO:0007669"/>
    <property type="project" value="TreeGrafter"/>
</dbReference>
<dbReference type="InterPro" id="IPR036061">
    <property type="entry name" value="CheW-like_dom_sf"/>
</dbReference>
<name>A0A1C3H7E8_9GAMM</name>